<keyword evidence="5" id="KW-1185">Reference proteome</keyword>
<evidence type="ECO:0000256" key="1">
    <source>
        <dbReference type="ARBA" id="ARBA00023125"/>
    </source>
</evidence>
<feature type="region of interest" description="Disordered" evidence="2">
    <location>
        <begin position="108"/>
        <end position="197"/>
    </location>
</feature>
<dbReference type="InterPro" id="IPR001766">
    <property type="entry name" value="Fork_head_dom"/>
</dbReference>
<dbReference type="SUPFAM" id="SSF46785">
    <property type="entry name" value="Winged helix' DNA-binding domain"/>
    <property type="match status" value="1"/>
</dbReference>
<protein>
    <submittedName>
        <fullName evidence="4">Forkhead box protein D2</fullName>
    </submittedName>
</protein>
<dbReference type="Gene3D" id="1.10.10.10">
    <property type="entry name" value="Winged helix-like DNA-binding domain superfamily/Winged helix DNA-binding domain"/>
    <property type="match status" value="1"/>
</dbReference>
<dbReference type="InterPro" id="IPR036390">
    <property type="entry name" value="WH_DNA-bd_sf"/>
</dbReference>
<name>A0ABR2ZQ38_9AGAR</name>
<feature type="compositionally biased region" description="Low complexity" evidence="2">
    <location>
        <begin position="150"/>
        <end position="166"/>
    </location>
</feature>
<keyword evidence="1" id="KW-0238">DNA-binding</keyword>
<feature type="region of interest" description="Disordered" evidence="2">
    <location>
        <begin position="265"/>
        <end position="426"/>
    </location>
</feature>
<feature type="compositionally biased region" description="Basic residues" evidence="2">
    <location>
        <begin position="271"/>
        <end position="280"/>
    </location>
</feature>
<feature type="compositionally biased region" description="Polar residues" evidence="2">
    <location>
        <begin position="400"/>
        <end position="411"/>
    </location>
</feature>
<dbReference type="SMART" id="SM00339">
    <property type="entry name" value="FH"/>
    <property type="match status" value="1"/>
</dbReference>
<evidence type="ECO:0000313" key="5">
    <source>
        <dbReference type="Proteomes" id="UP001437256"/>
    </source>
</evidence>
<feature type="compositionally biased region" description="Polar residues" evidence="2">
    <location>
        <begin position="171"/>
        <end position="181"/>
    </location>
</feature>
<dbReference type="InterPro" id="IPR036388">
    <property type="entry name" value="WH-like_DNA-bd_sf"/>
</dbReference>
<feature type="domain" description="Fork-head" evidence="3">
    <location>
        <begin position="223"/>
        <end position="302"/>
    </location>
</feature>
<reference evidence="4 5" key="1">
    <citation type="submission" date="2024-05" db="EMBL/GenBank/DDBJ databases">
        <title>A draft genome resource for the thread blight pathogen Marasmius tenuissimus strain MS-2.</title>
        <authorList>
            <person name="Yulfo-Soto G.E."/>
            <person name="Baruah I.K."/>
            <person name="Amoako-Attah I."/>
            <person name="Bukari Y."/>
            <person name="Meinhardt L.W."/>
            <person name="Bailey B.A."/>
            <person name="Cohen S.P."/>
        </authorList>
    </citation>
    <scope>NUCLEOTIDE SEQUENCE [LARGE SCALE GENOMIC DNA]</scope>
    <source>
        <strain evidence="4 5">MS-2</strain>
    </source>
</reference>
<proteinExistence type="predicted"/>
<evidence type="ECO:0000313" key="4">
    <source>
        <dbReference type="EMBL" id="KAL0063478.1"/>
    </source>
</evidence>
<organism evidence="4 5">
    <name type="scientific">Marasmius tenuissimus</name>
    <dbReference type="NCBI Taxonomy" id="585030"/>
    <lineage>
        <taxon>Eukaryota</taxon>
        <taxon>Fungi</taxon>
        <taxon>Dikarya</taxon>
        <taxon>Basidiomycota</taxon>
        <taxon>Agaricomycotina</taxon>
        <taxon>Agaricomycetes</taxon>
        <taxon>Agaricomycetidae</taxon>
        <taxon>Agaricales</taxon>
        <taxon>Marasmiineae</taxon>
        <taxon>Marasmiaceae</taxon>
        <taxon>Marasmius</taxon>
    </lineage>
</organism>
<evidence type="ECO:0000259" key="3">
    <source>
        <dbReference type="SMART" id="SM00339"/>
    </source>
</evidence>
<feature type="compositionally biased region" description="Low complexity" evidence="2">
    <location>
        <begin position="329"/>
        <end position="365"/>
    </location>
</feature>
<accession>A0ABR2ZQ38</accession>
<evidence type="ECO:0000256" key="2">
    <source>
        <dbReference type="SAM" id="MobiDB-lite"/>
    </source>
</evidence>
<gene>
    <name evidence="4" type="primary">FOXD2_2</name>
    <name evidence="4" type="ORF">AAF712_009682</name>
</gene>
<dbReference type="Proteomes" id="UP001437256">
    <property type="component" value="Unassembled WGS sequence"/>
</dbReference>
<dbReference type="EMBL" id="JBBXMP010000081">
    <property type="protein sequence ID" value="KAL0063478.1"/>
    <property type="molecule type" value="Genomic_DNA"/>
</dbReference>
<feature type="compositionally biased region" description="Polar residues" evidence="2">
    <location>
        <begin position="318"/>
        <end position="327"/>
    </location>
</feature>
<sequence>MVHGGAVPSFLPPQPQQRSPILSSLLDSIIALGSWIFRVRLAKHPPEEPMAPGLRQRRQIRIDLEAMRKSGMVSATVDVWGDKSWKMFAVGQQRCPSGAVSTRDAPIGYADMASGSTRPSRPHRLSATSTFEPRPEGHCRPNQAQARTHVSGSSSPSDPSTLPVLSAAARTPTSPAFTGTTEPHFLESNRTGSDVEEEDLRNQYHIPRPLTLSLDSLEDPAPGERPALPLPALVQLAIWSSPEKKLRLREIVDAVRRRFEYFKGEGGQKLARPRKRRPKTQAHGSVLGSKDNKEGRDSDDDDDSANREANSRFLQLVDPQTVSSPLTDSYLSPGSSSGSPFSPYSSSGSTSSSPPLPLSDSAVSPYPGSATMTLSPLPLPEPPGKEAAPAESHYSHLPGEQTQSISSTETGNDIVPASQPDTPIVNPEAVDFGALQQQQQQQQQLLPSSFSNCNPSVHGSWPQLDLAFFGSSTSLSELFPGWGFADSYSQEPEHFRGHCDSGKSELSPQPELLAPLLFPPVQQLGSHNGYEDFAPNTQSAHSQATLPSEAMSSEQGLYTRGFDSFDHNLNF</sequence>
<comment type="caution">
    <text evidence="4">The sequence shown here is derived from an EMBL/GenBank/DDBJ whole genome shotgun (WGS) entry which is preliminary data.</text>
</comment>